<feature type="signal peptide" evidence="2">
    <location>
        <begin position="1"/>
        <end position="29"/>
    </location>
</feature>
<evidence type="ECO:0000313" key="4">
    <source>
        <dbReference type="Proteomes" id="UP000677126"/>
    </source>
</evidence>
<evidence type="ECO:0000313" key="3">
    <source>
        <dbReference type="EMBL" id="QVM82423.1"/>
    </source>
</evidence>
<dbReference type="Proteomes" id="UP000677126">
    <property type="component" value="Chromosome"/>
</dbReference>
<reference evidence="3 4" key="1">
    <citation type="journal article" date="2021" name="Int. J. Syst. Evol. Microbiol.">
        <title>Novosphingobium decolorationis sp. nov., an aniline blue-decolourizing bacterium isolated from East Pacific sediment.</title>
        <authorList>
            <person name="Chen X."/>
            <person name="Dong B."/>
            <person name="Chen T."/>
            <person name="Ren N."/>
            <person name="Wang J."/>
            <person name="Xu Y."/>
            <person name="Yang J."/>
            <person name="Zhu S."/>
            <person name="Chen J."/>
        </authorList>
    </citation>
    <scope>NUCLEOTIDE SEQUENCE [LARGE SCALE GENOMIC DNA]</scope>
    <source>
        <strain evidence="3 4">502str22</strain>
    </source>
</reference>
<protein>
    <submittedName>
        <fullName evidence="3">Preprotein translocase subunit YajC</fullName>
    </submittedName>
</protein>
<proteinExistence type="predicted"/>
<dbReference type="EMBL" id="CP054856">
    <property type="protein sequence ID" value="QVM82423.1"/>
    <property type="molecule type" value="Genomic_DNA"/>
</dbReference>
<accession>A0ABX8E0G0</accession>
<evidence type="ECO:0000256" key="2">
    <source>
        <dbReference type="SAM" id="SignalP"/>
    </source>
</evidence>
<gene>
    <name evidence="3" type="ORF">HT578_00750</name>
</gene>
<dbReference type="RefSeq" id="WP_213501542.1">
    <property type="nucleotide sequence ID" value="NZ_CP054856.1"/>
</dbReference>
<feature type="chain" id="PRO_5047192010" evidence="2">
    <location>
        <begin position="30"/>
        <end position="576"/>
    </location>
</feature>
<dbReference type="PROSITE" id="PS51257">
    <property type="entry name" value="PROKAR_LIPOPROTEIN"/>
    <property type="match status" value="1"/>
</dbReference>
<feature type="region of interest" description="Disordered" evidence="1">
    <location>
        <begin position="45"/>
        <end position="69"/>
    </location>
</feature>
<dbReference type="SUPFAM" id="SSF56935">
    <property type="entry name" value="Porins"/>
    <property type="match status" value="1"/>
</dbReference>
<organism evidence="3 4">
    <name type="scientific">Novosphingobium decolorationis</name>
    <dbReference type="NCBI Taxonomy" id="2698673"/>
    <lineage>
        <taxon>Bacteria</taxon>
        <taxon>Pseudomonadati</taxon>
        <taxon>Pseudomonadota</taxon>
        <taxon>Alphaproteobacteria</taxon>
        <taxon>Sphingomonadales</taxon>
        <taxon>Sphingomonadaceae</taxon>
        <taxon>Novosphingobium</taxon>
    </lineage>
</organism>
<name>A0ABX8E0G0_9SPHN</name>
<keyword evidence="4" id="KW-1185">Reference proteome</keyword>
<feature type="compositionally biased region" description="Gly residues" evidence="1">
    <location>
        <begin position="45"/>
        <end position="55"/>
    </location>
</feature>
<evidence type="ECO:0000256" key="1">
    <source>
        <dbReference type="SAM" id="MobiDB-lite"/>
    </source>
</evidence>
<keyword evidence="2" id="KW-0732">Signal</keyword>
<sequence>MRGHSLLTYAGLGLALACVSGVHPGSAVAQTMGYGGLGGEDAAGPGATSGNGASGAGPSAGAQGEKATGGRRVDIRPYIELDQIVSAQLSPGSDVLTYTQAAVGVDAGLQGRRTGLSLSARYARQIGWGDARDSDILSGVARGYATVTPGLTLEAGGLATQSSFSGGSARYLGGDDRRTVYSVYAGPTLATRAGAVDLQGSYRAGYSRVEQGNAFLPAPDGERVTRSEESVVQSVELQAGVKPGTVLPVGLAVAGSAYQEDISVLDQRVRDMQARAMVTLPVSRTVQVVGAIGYEDVEISNRDVVYDAEDRPVIGRDGQYVTDKSSPRQLSYDVSGILWDVAVMWRPSRRTSFSAHVGRRYGSTTFGGQLAYSPDDRKTLSVSVYDNLAGFGGQINRALNDLPTDFEAVRDPVTGDLVGCVNSLEGSNCLPGVLGALRASAFRARGIAASYTMQIGRLSAGIGLGYDRRKYIAAQGTILASADGMIDENTWASLYLSGPLGRNAGWSTNGYVNWITSTDTTFGDVTTYGLAASYYHMITPRLRGSLAVSVDGSSYDLDTVRDYWSLTGLTGLRYNF</sequence>